<keyword evidence="9" id="KW-0414">Isoprene biosynthesis</keyword>
<dbReference type="EMBL" id="JACOPP010000012">
    <property type="protein sequence ID" value="MBC5734051.1"/>
    <property type="molecule type" value="Genomic_DNA"/>
</dbReference>
<comment type="similarity">
    <text evidence="1 9">Belongs to the GHMP kinase family. IspE subfamily.</text>
</comment>
<evidence type="ECO:0000256" key="8">
    <source>
        <dbReference type="ARBA" id="ARBA00032554"/>
    </source>
</evidence>
<keyword evidence="5 9" id="KW-0547">Nucleotide-binding</keyword>
<dbReference type="SUPFAM" id="SSF54211">
    <property type="entry name" value="Ribosomal protein S5 domain 2-like"/>
    <property type="match status" value="1"/>
</dbReference>
<comment type="function">
    <text evidence="9">Catalyzes the phosphorylation of the position 2 hydroxy group of 4-diphosphocytidyl-2C-methyl-D-erythritol.</text>
</comment>
<dbReference type="HAMAP" id="MF_00061">
    <property type="entry name" value="IspE"/>
    <property type="match status" value="1"/>
</dbReference>
<evidence type="ECO:0000256" key="4">
    <source>
        <dbReference type="ARBA" id="ARBA00022679"/>
    </source>
</evidence>
<dbReference type="GO" id="GO:0019288">
    <property type="term" value="P:isopentenyl diphosphate biosynthetic process, methylerythritol 4-phosphate pathway"/>
    <property type="evidence" value="ECO:0007669"/>
    <property type="project" value="UniProtKB-UniRule"/>
</dbReference>
<name>A0A8J6J760_9FIRM</name>
<evidence type="ECO:0000256" key="6">
    <source>
        <dbReference type="ARBA" id="ARBA00022777"/>
    </source>
</evidence>
<dbReference type="GO" id="GO:0050515">
    <property type="term" value="F:4-(cytidine 5'-diphospho)-2-C-methyl-D-erythritol kinase activity"/>
    <property type="evidence" value="ECO:0007669"/>
    <property type="project" value="UniProtKB-UniRule"/>
</dbReference>
<gene>
    <name evidence="9" type="primary">ispE</name>
    <name evidence="12" type="ORF">H8S57_09980</name>
</gene>
<feature type="active site" evidence="9">
    <location>
        <position position="11"/>
    </location>
</feature>
<dbReference type="GO" id="GO:0016114">
    <property type="term" value="P:terpenoid biosynthetic process"/>
    <property type="evidence" value="ECO:0007669"/>
    <property type="project" value="UniProtKB-UniRule"/>
</dbReference>
<proteinExistence type="inferred from homology"/>
<dbReference type="Pfam" id="PF00288">
    <property type="entry name" value="GHMP_kinases_N"/>
    <property type="match status" value="1"/>
</dbReference>
<dbReference type="UniPathway" id="UPA00056">
    <property type="reaction ID" value="UER00094"/>
</dbReference>
<dbReference type="PIRSF" id="PIRSF010376">
    <property type="entry name" value="IspE"/>
    <property type="match status" value="1"/>
</dbReference>
<dbReference type="NCBIfam" id="TIGR00154">
    <property type="entry name" value="ispE"/>
    <property type="match status" value="1"/>
</dbReference>
<feature type="domain" description="GHMP kinase N-terminal" evidence="10">
    <location>
        <begin position="67"/>
        <end position="146"/>
    </location>
</feature>
<evidence type="ECO:0000256" key="7">
    <source>
        <dbReference type="ARBA" id="ARBA00022840"/>
    </source>
</evidence>
<dbReference type="Gene3D" id="3.30.230.10">
    <property type="match status" value="1"/>
</dbReference>
<sequence>MAVLEVRAYAKLNLALDVLGRRADGYHEMRMVMQSVTLSDRIRLETGTGRPLRMTTDLGFLPSNEKNLAAVAALRLCEAAGVSSEGLAIDLWKTIPVCAGLAGGSADAAAVLRGLNRLMRLGLSSAELAEIGARVGSDVPYCVRGGTALAEGRGERLTPLPPLPRCHVVLCKPAFSVSTPDLFERIDGVRLRRRPDTLGLLGALEAGDLAGVARRMYNVFEDALPPRRAGEIGEIRNSLIQYGALGASMSGTGPTVFGLFRDASAARHACSALRETYRETFLAQGLEPVE</sequence>
<feature type="binding site" evidence="9">
    <location>
        <begin position="96"/>
        <end position="106"/>
    </location>
    <ligand>
        <name>ATP</name>
        <dbReference type="ChEBI" id="CHEBI:30616"/>
    </ligand>
</feature>
<organism evidence="12 13">
    <name type="scientific">Lawsonibacter hominis</name>
    <dbReference type="NCBI Taxonomy" id="2763053"/>
    <lineage>
        <taxon>Bacteria</taxon>
        <taxon>Bacillati</taxon>
        <taxon>Bacillota</taxon>
        <taxon>Clostridia</taxon>
        <taxon>Eubacteriales</taxon>
        <taxon>Oscillospiraceae</taxon>
        <taxon>Lawsonibacter</taxon>
    </lineage>
</organism>
<evidence type="ECO:0000256" key="1">
    <source>
        <dbReference type="ARBA" id="ARBA00009684"/>
    </source>
</evidence>
<dbReference type="InterPro" id="IPR020568">
    <property type="entry name" value="Ribosomal_Su5_D2-typ_SF"/>
</dbReference>
<evidence type="ECO:0000256" key="3">
    <source>
        <dbReference type="ARBA" id="ARBA00017473"/>
    </source>
</evidence>
<comment type="catalytic activity">
    <reaction evidence="9">
        <text>4-CDP-2-C-methyl-D-erythritol + ATP = 4-CDP-2-C-methyl-D-erythritol 2-phosphate + ADP + H(+)</text>
        <dbReference type="Rhea" id="RHEA:18437"/>
        <dbReference type="ChEBI" id="CHEBI:15378"/>
        <dbReference type="ChEBI" id="CHEBI:30616"/>
        <dbReference type="ChEBI" id="CHEBI:57823"/>
        <dbReference type="ChEBI" id="CHEBI:57919"/>
        <dbReference type="ChEBI" id="CHEBI:456216"/>
        <dbReference type="EC" id="2.7.1.148"/>
    </reaction>
</comment>
<protein>
    <recommendedName>
        <fullName evidence="3 9">4-diphosphocytidyl-2-C-methyl-D-erythritol kinase</fullName>
        <shortName evidence="9">CMK</shortName>
        <ecNumber evidence="2 9">2.7.1.148</ecNumber>
    </recommendedName>
    <alternativeName>
        <fullName evidence="8 9">4-(cytidine-5'-diphospho)-2-C-methyl-D-erythritol kinase</fullName>
    </alternativeName>
</protein>
<accession>A0A8J6J760</accession>
<dbReference type="PANTHER" id="PTHR43527">
    <property type="entry name" value="4-DIPHOSPHOCYTIDYL-2-C-METHYL-D-ERYTHRITOL KINASE, CHLOROPLASTIC"/>
    <property type="match status" value="1"/>
</dbReference>
<dbReference type="GO" id="GO:0005524">
    <property type="term" value="F:ATP binding"/>
    <property type="evidence" value="ECO:0007669"/>
    <property type="project" value="UniProtKB-UniRule"/>
</dbReference>
<evidence type="ECO:0000256" key="9">
    <source>
        <dbReference type="HAMAP-Rule" id="MF_00061"/>
    </source>
</evidence>
<evidence type="ECO:0000313" key="12">
    <source>
        <dbReference type="EMBL" id="MBC5734051.1"/>
    </source>
</evidence>
<dbReference type="EC" id="2.7.1.148" evidence="2 9"/>
<evidence type="ECO:0000259" key="10">
    <source>
        <dbReference type="Pfam" id="PF00288"/>
    </source>
</evidence>
<dbReference type="InterPro" id="IPR013750">
    <property type="entry name" value="GHMP_kinase_C_dom"/>
</dbReference>
<dbReference type="InterPro" id="IPR036554">
    <property type="entry name" value="GHMP_kinase_C_sf"/>
</dbReference>
<keyword evidence="6 9" id="KW-0418">Kinase</keyword>
<dbReference type="InterPro" id="IPR004424">
    <property type="entry name" value="IspE"/>
</dbReference>
<reference evidence="12" key="1">
    <citation type="submission" date="2020-08" db="EMBL/GenBank/DDBJ databases">
        <title>Genome public.</title>
        <authorList>
            <person name="Liu C."/>
            <person name="Sun Q."/>
        </authorList>
    </citation>
    <scope>NUCLEOTIDE SEQUENCE</scope>
    <source>
        <strain evidence="12">NSJ-51</strain>
    </source>
</reference>
<dbReference type="Gene3D" id="3.30.70.890">
    <property type="entry name" value="GHMP kinase, C-terminal domain"/>
    <property type="match status" value="1"/>
</dbReference>
<comment type="caution">
    <text evidence="12">The sequence shown here is derived from an EMBL/GenBank/DDBJ whole genome shotgun (WGS) entry which is preliminary data.</text>
</comment>
<dbReference type="InterPro" id="IPR014721">
    <property type="entry name" value="Ribsml_uS5_D2-typ_fold_subgr"/>
</dbReference>
<comment type="pathway">
    <text evidence="9">Isoprenoid biosynthesis; isopentenyl diphosphate biosynthesis via DXP pathway; isopentenyl diphosphate from 1-deoxy-D-xylulose 5-phosphate: step 3/6.</text>
</comment>
<evidence type="ECO:0000259" key="11">
    <source>
        <dbReference type="Pfam" id="PF08544"/>
    </source>
</evidence>
<dbReference type="PANTHER" id="PTHR43527:SF2">
    <property type="entry name" value="4-DIPHOSPHOCYTIDYL-2-C-METHYL-D-ERYTHRITOL KINASE, CHLOROPLASTIC"/>
    <property type="match status" value="1"/>
</dbReference>
<dbReference type="Pfam" id="PF08544">
    <property type="entry name" value="GHMP_kinases_C"/>
    <property type="match status" value="1"/>
</dbReference>
<keyword evidence="4 9" id="KW-0808">Transferase</keyword>
<evidence type="ECO:0000256" key="2">
    <source>
        <dbReference type="ARBA" id="ARBA00012052"/>
    </source>
</evidence>
<evidence type="ECO:0000313" key="13">
    <source>
        <dbReference type="Proteomes" id="UP000661435"/>
    </source>
</evidence>
<keyword evidence="13" id="KW-1185">Reference proteome</keyword>
<feature type="active site" evidence="9">
    <location>
        <position position="138"/>
    </location>
</feature>
<keyword evidence="7 9" id="KW-0067">ATP-binding</keyword>
<dbReference type="SUPFAM" id="SSF55060">
    <property type="entry name" value="GHMP Kinase, C-terminal domain"/>
    <property type="match status" value="1"/>
</dbReference>
<dbReference type="AlphaFoldDB" id="A0A8J6J760"/>
<dbReference type="InterPro" id="IPR006204">
    <property type="entry name" value="GHMP_kinase_N_dom"/>
</dbReference>
<dbReference type="RefSeq" id="WP_186907938.1">
    <property type="nucleotide sequence ID" value="NZ_JACOPP010000012.1"/>
</dbReference>
<feature type="domain" description="GHMP kinase C-terminal" evidence="11">
    <location>
        <begin position="201"/>
        <end position="278"/>
    </location>
</feature>
<dbReference type="Proteomes" id="UP000661435">
    <property type="component" value="Unassembled WGS sequence"/>
</dbReference>
<evidence type="ECO:0000256" key="5">
    <source>
        <dbReference type="ARBA" id="ARBA00022741"/>
    </source>
</evidence>